<comment type="caution">
    <text evidence="2">The sequence shown here is derived from an EMBL/GenBank/DDBJ whole genome shotgun (WGS) entry which is preliminary data.</text>
</comment>
<sequence length="154" mass="16949">MGDVREVRSGRFADLDGRTVYDLARLRQEVFVVEQECAYPDLDDADLDADTVHFWIDRQDGGAGAAACLRVLRGDGEWKIGRVCATLAERGTGLSAALMRAALDFLGPEADVVLGAQTYAAGFYRKFGFAEYGVEYLEDGIPHIMMRHKGTDPK</sequence>
<accession>A0A426V198</accession>
<proteinExistence type="predicted"/>
<protein>
    <submittedName>
        <fullName evidence="2">GNAT family N-acetyltransferase</fullName>
    </submittedName>
</protein>
<dbReference type="Pfam" id="PF13673">
    <property type="entry name" value="Acetyltransf_10"/>
    <property type="match status" value="1"/>
</dbReference>
<dbReference type="InterPro" id="IPR000182">
    <property type="entry name" value="GNAT_dom"/>
</dbReference>
<reference evidence="2 3" key="1">
    <citation type="submission" date="2018-12" db="EMBL/GenBank/DDBJ databases">
        <title>Glycomyces sp. YIM 121974 draft genome.</title>
        <authorList>
            <person name="Li Q."/>
        </authorList>
    </citation>
    <scope>NUCLEOTIDE SEQUENCE [LARGE SCALE GENOMIC DNA]</scope>
    <source>
        <strain evidence="2 3">YIM 121974</strain>
    </source>
</reference>
<dbReference type="RefSeq" id="WP_125247293.1">
    <property type="nucleotide sequence ID" value="NZ_RSEB01000002.1"/>
</dbReference>
<dbReference type="InterPro" id="IPR016181">
    <property type="entry name" value="Acyl_CoA_acyltransferase"/>
</dbReference>
<dbReference type="EMBL" id="RSEB01000002">
    <property type="protein sequence ID" value="RRS00616.1"/>
    <property type="molecule type" value="Genomic_DNA"/>
</dbReference>
<dbReference type="SUPFAM" id="SSF55729">
    <property type="entry name" value="Acyl-CoA N-acyltransferases (Nat)"/>
    <property type="match status" value="1"/>
</dbReference>
<dbReference type="PROSITE" id="PS51186">
    <property type="entry name" value="GNAT"/>
    <property type="match status" value="1"/>
</dbReference>
<dbReference type="Proteomes" id="UP000277256">
    <property type="component" value="Unassembled WGS sequence"/>
</dbReference>
<dbReference type="GO" id="GO:0016747">
    <property type="term" value="F:acyltransferase activity, transferring groups other than amino-acyl groups"/>
    <property type="evidence" value="ECO:0007669"/>
    <property type="project" value="InterPro"/>
</dbReference>
<feature type="domain" description="N-acetyltransferase" evidence="1">
    <location>
        <begin position="10"/>
        <end position="151"/>
    </location>
</feature>
<organism evidence="2 3">
    <name type="scientific">Glycomyces terrestris</name>
    <dbReference type="NCBI Taxonomy" id="2493553"/>
    <lineage>
        <taxon>Bacteria</taxon>
        <taxon>Bacillati</taxon>
        <taxon>Actinomycetota</taxon>
        <taxon>Actinomycetes</taxon>
        <taxon>Glycomycetales</taxon>
        <taxon>Glycomycetaceae</taxon>
        <taxon>Glycomyces</taxon>
    </lineage>
</organism>
<evidence type="ECO:0000313" key="2">
    <source>
        <dbReference type="EMBL" id="RRS00616.1"/>
    </source>
</evidence>
<dbReference type="AlphaFoldDB" id="A0A426V198"/>
<name>A0A426V198_9ACTN</name>
<gene>
    <name evidence="2" type="ORF">EIW28_08685</name>
</gene>
<keyword evidence="3" id="KW-1185">Reference proteome</keyword>
<dbReference type="Gene3D" id="3.40.630.30">
    <property type="match status" value="1"/>
</dbReference>
<keyword evidence="2" id="KW-0808">Transferase</keyword>
<evidence type="ECO:0000259" key="1">
    <source>
        <dbReference type="PROSITE" id="PS51186"/>
    </source>
</evidence>
<dbReference type="OrthoDB" id="9796171at2"/>
<evidence type="ECO:0000313" key="3">
    <source>
        <dbReference type="Proteomes" id="UP000277256"/>
    </source>
</evidence>